<dbReference type="Proteomes" id="UP001497516">
    <property type="component" value="Chromosome 7"/>
</dbReference>
<organism evidence="2 3">
    <name type="scientific">Linum trigynum</name>
    <dbReference type="NCBI Taxonomy" id="586398"/>
    <lineage>
        <taxon>Eukaryota</taxon>
        <taxon>Viridiplantae</taxon>
        <taxon>Streptophyta</taxon>
        <taxon>Embryophyta</taxon>
        <taxon>Tracheophyta</taxon>
        <taxon>Spermatophyta</taxon>
        <taxon>Magnoliopsida</taxon>
        <taxon>eudicotyledons</taxon>
        <taxon>Gunneridae</taxon>
        <taxon>Pentapetalae</taxon>
        <taxon>rosids</taxon>
        <taxon>fabids</taxon>
        <taxon>Malpighiales</taxon>
        <taxon>Linaceae</taxon>
        <taxon>Linum</taxon>
    </lineage>
</organism>
<feature type="transmembrane region" description="Helical" evidence="1">
    <location>
        <begin position="24"/>
        <end position="43"/>
    </location>
</feature>
<gene>
    <name evidence="2" type="ORF">LTRI10_LOCUS39518</name>
</gene>
<keyword evidence="1" id="KW-1133">Transmembrane helix</keyword>
<reference evidence="2 3" key="1">
    <citation type="submission" date="2024-04" db="EMBL/GenBank/DDBJ databases">
        <authorList>
            <person name="Fracassetti M."/>
        </authorList>
    </citation>
    <scope>NUCLEOTIDE SEQUENCE [LARGE SCALE GENOMIC DNA]</scope>
</reference>
<proteinExistence type="predicted"/>
<evidence type="ECO:0000313" key="2">
    <source>
        <dbReference type="EMBL" id="CAL1399327.1"/>
    </source>
</evidence>
<accession>A0AAV2FMX2</accession>
<evidence type="ECO:0000256" key="1">
    <source>
        <dbReference type="SAM" id="Phobius"/>
    </source>
</evidence>
<evidence type="ECO:0000313" key="3">
    <source>
        <dbReference type="Proteomes" id="UP001497516"/>
    </source>
</evidence>
<keyword evidence="1" id="KW-0472">Membrane</keyword>
<dbReference type="AlphaFoldDB" id="A0AAV2FMX2"/>
<keyword evidence="1" id="KW-0812">Transmembrane</keyword>
<keyword evidence="3" id="KW-1185">Reference proteome</keyword>
<name>A0AAV2FMX2_9ROSI</name>
<sequence length="121" mass="13388">MGAVIGTPPATGGSPPLPDSRSCFSFLYLCIFTLFSSLLWLLFPPVWDMFLALRGLGFCPSDLDPRSGDECFLVAKEAGHFQRLACLLFPFPILYLLTVSPCMFGDSEMFGPLAWTQVREL</sequence>
<protein>
    <submittedName>
        <fullName evidence="2">Uncharacterized protein</fullName>
    </submittedName>
</protein>
<dbReference type="EMBL" id="OZ034820">
    <property type="protein sequence ID" value="CAL1399327.1"/>
    <property type="molecule type" value="Genomic_DNA"/>
</dbReference>